<dbReference type="PANTHER" id="PTHR24148">
    <property type="entry name" value="ANKYRIN REPEAT DOMAIN-CONTAINING PROTEIN 39 HOMOLOG-RELATED"/>
    <property type="match status" value="1"/>
</dbReference>
<comment type="caution">
    <text evidence="2">The sequence shown here is derived from an EMBL/GenBank/DDBJ whole genome shotgun (WGS) entry which is preliminary data.</text>
</comment>
<organism evidence="2 3">
    <name type="scientific">Sordaria brevicollis</name>
    <dbReference type="NCBI Taxonomy" id="83679"/>
    <lineage>
        <taxon>Eukaryota</taxon>
        <taxon>Fungi</taxon>
        <taxon>Dikarya</taxon>
        <taxon>Ascomycota</taxon>
        <taxon>Pezizomycotina</taxon>
        <taxon>Sordariomycetes</taxon>
        <taxon>Sordariomycetidae</taxon>
        <taxon>Sordariales</taxon>
        <taxon>Sordariaceae</taxon>
        <taxon>Sordaria</taxon>
    </lineage>
</organism>
<feature type="domain" description="Heterokaryon incompatibility" evidence="1">
    <location>
        <begin position="98"/>
        <end position="274"/>
    </location>
</feature>
<dbReference type="InterPro" id="IPR010730">
    <property type="entry name" value="HET"/>
</dbReference>
<dbReference type="InterPro" id="IPR052895">
    <property type="entry name" value="HetReg/Transcr_Mod"/>
</dbReference>
<dbReference type="Proteomes" id="UP001281003">
    <property type="component" value="Unassembled WGS sequence"/>
</dbReference>
<reference evidence="2" key="1">
    <citation type="journal article" date="2023" name="Mol. Phylogenet. Evol.">
        <title>Genome-scale phylogeny and comparative genomics of the fungal order Sordariales.</title>
        <authorList>
            <person name="Hensen N."/>
            <person name="Bonometti L."/>
            <person name="Westerberg I."/>
            <person name="Brannstrom I.O."/>
            <person name="Guillou S."/>
            <person name="Cros-Aarteil S."/>
            <person name="Calhoun S."/>
            <person name="Haridas S."/>
            <person name="Kuo A."/>
            <person name="Mondo S."/>
            <person name="Pangilinan J."/>
            <person name="Riley R."/>
            <person name="LaButti K."/>
            <person name="Andreopoulos B."/>
            <person name="Lipzen A."/>
            <person name="Chen C."/>
            <person name="Yan M."/>
            <person name="Daum C."/>
            <person name="Ng V."/>
            <person name="Clum A."/>
            <person name="Steindorff A."/>
            <person name="Ohm R.A."/>
            <person name="Martin F."/>
            <person name="Silar P."/>
            <person name="Natvig D.O."/>
            <person name="Lalanne C."/>
            <person name="Gautier V."/>
            <person name="Ament-Velasquez S.L."/>
            <person name="Kruys A."/>
            <person name="Hutchinson M.I."/>
            <person name="Powell A.J."/>
            <person name="Barry K."/>
            <person name="Miller A.N."/>
            <person name="Grigoriev I.V."/>
            <person name="Debuchy R."/>
            <person name="Gladieux P."/>
            <person name="Hiltunen Thoren M."/>
            <person name="Johannesson H."/>
        </authorList>
    </citation>
    <scope>NUCLEOTIDE SEQUENCE</scope>
    <source>
        <strain evidence="2">FGSC 1904</strain>
    </source>
</reference>
<dbReference type="EMBL" id="JAUTDP010000002">
    <property type="protein sequence ID" value="KAK3401488.1"/>
    <property type="molecule type" value="Genomic_DNA"/>
</dbReference>
<reference evidence="2" key="2">
    <citation type="submission" date="2023-07" db="EMBL/GenBank/DDBJ databases">
        <authorList>
            <consortium name="Lawrence Berkeley National Laboratory"/>
            <person name="Haridas S."/>
            <person name="Hensen N."/>
            <person name="Bonometti L."/>
            <person name="Westerberg I."/>
            <person name="Brannstrom I.O."/>
            <person name="Guillou S."/>
            <person name="Cros-Aarteil S."/>
            <person name="Calhoun S."/>
            <person name="Kuo A."/>
            <person name="Mondo S."/>
            <person name="Pangilinan J."/>
            <person name="Riley R."/>
            <person name="LaButti K."/>
            <person name="Andreopoulos B."/>
            <person name="Lipzen A."/>
            <person name="Chen C."/>
            <person name="Yanf M."/>
            <person name="Daum C."/>
            <person name="Ng V."/>
            <person name="Clum A."/>
            <person name="Steindorff A."/>
            <person name="Ohm R."/>
            <person name="Martin F."/>
            <person name="Silar P."/>
            <person name="Natvig D."/>
            <person name="Lalanne C."/>
            <person name="Gautier V."/>
            <person name="Ament-velasquez S.L."/>
            <person name="Kruys A."/>
            <person name="Hutchinson M.I."/>
            <person name="Powell A.J."/>
            <person name="Barry K."/>
            <person name="Miller A.N."/>
            <person name="Grigoriev I.V."/>
            <person name="Debuchy R."/>
            <person name="Gladieux P."/>
            <person name="Thoren M.H."/>
            <person name="Johannesson H."/>
        </authorList>
    </citation>
    <scope>NUCLEOTIDE SEQUENCE</scope>
    <source>
        <strain evidence="2">FGSC 1904</strain>
    </source>
</reference>
<evidence type="ECO:0000313" key="2">
    <source>
        <dbReference type="EMBL" id="KAK3401488.1"/>
    </source>
</evidence>
<dbReference type="Pfam" id="PF06985">
    <property type="entry name" value="HET"/>
    <property type="match status" value="1"/>
</dbReference>
<keyword evidence="3" id="KW-1185">Reference proteome</keyword>
<evidence type="ECO:0000259" key="1">
    <source>
        <dbReference type="Pfam" id="PF06985"/>
    </source>
</evidence>
<sequence length="612" mass="70404">MEDDSADDSQQTLSQIAQKHGRSIVDMLIDIQDCAVPQSKSLRLLERLECIQLIDYPYDNPPRNASTGEIIPPRSADDPAVEYRFMRRRHVNILRDFYITVSYTWLPQDGEDLTSGRYWIEHRQKIGFDVSPVRNTVLDRIISAAKGTVEGTTRPIPPLWIDQHCISQTTTCTSADCIHEDCREKRDAVHAMDVVYSQSSLSFAPVSCYFDSKDDIILLIDMAQPRELESIMEPDHPTDGNPSYRIPTKAILAIKLAHDIISDPWWTRAWTFQERILSRSYLLFRYAPSLEDSIPTWTRTCGYIKDQLAIPSNTFSTPTYVLCEKVLQELNKLAEGDLDTLRDDEKHLLGMIHRIKEAIAGSAESDATIRLMPEIVEKKGIAKLWDRLAIISNCCRFSSRLEPLELLRQGHSISVSTLALFLLNGEVLDNQRERTTQKASNTSVSRYIATQFLDNRKSVPWWSRDCRLSDVVLTTQGLRTRGHLWRLGGEFKLELLSERPSWKEIVEAFQNLGYTALATNIQEALEYTGSRSSRSLTSQLSHCHSVSHKSYMRSIEPFLRHRCPIRLGRIWTPNQPDDKSLYLAIFAYARKELTCLLNYTDEHYVREARMWW</sequence>
<gene>
    <name evidence="2" type="ORF">B0T20DRAFT_430447</name>
</gene>
<protein>
    <recommendedName>
        <fullName evidence="1">Heterokaryon incompatibility domain-containing protein</fullName>
    </recommendedName>
</protein>
<accession>A0AAE0PK40</accession>
<name>A0AAE0PK40_SORBR</name>
<evidence type="ECO:0000313" key="3">
    <source>
        <dbReference type="Proteomes" id="UP001281003"/>
    </source>
</evidence>
<dbReference type="AlphaFoldDB" id="A0AAE0PK40"/>
<dbReference type="PANTHER" id="PTHR24148:SF64">
    <property type="entry name" value="HETEROKARYON INCOMPATIBILITY DOMAIN-CONTAINING PROTEIN"/>
    <property type="match status" value="1"/>
</dbReference>
<proteinExistence type="predicted"/>